<dbReference type="Proteomes" id="UP000286501">
    <property type="component" value="Unassembled WGS sequence"/>
</dbReference>
<evidence type="ECO:0008006" key="4">
    <source>
        <dbReference type="Google" id="ProtNLM"/>
    </source>
</evidence>
<feature type="chain" id="PRO_5043187612" description="TolC family protein" evidence="1">
    <location>
        <begin position="27"/>
        <end position="470"/>
    </location>
</feature>
<dbReference type="SUPFAM" id="SSF56954">
    <property type="entry name" value="Outer membrane efflux proteins (OEP)"/>
    <property type="match status" value="1"/>
</dbReference>
<gene>
    <name evidence="2" type="ORF">DW250_00475</name>
</gene>
<dbReference type="RefSeq" id="WP_118200004.1">
    <property type="nucleotide sequence ID" value="NZ_QRIE01000001.1"/>
</dbReference>
<evidence type="ECO:0000256" key="1">
    <source>
        <dbReference type="SAM" id="SignalP"/>
    </source>
</evidence>
<proteinExistence type="predicted"/>
<evidence type="ECO:0000313" key="2">
    <source>
        <dbReference type="EMBL" id="RHG69736.1"/>
    </source>
</evidence>
<evidence type="ECO:0000313" key="3">
    <source>
        <dbReference type="Proteomes" id="UP000286501"/>
    </source>
</evidence>
<organism evidence="2 3">
    <name type="scientific">Segatella copri</name>
    <dbReference type="NCBI Taxonomy" id="165179"/>
    <lineage>
        <taxon>Bacteria</taxon>
        <taxon>Pseudomonadati</taxon>
        <taxon>Bacteroidota</taxon>
        <taxon>Bacteroidia</taxon>
        <taxon>Bacteroidales</taxon>
        <taxon>Prevotellaceae</taxon>
        <taxon>Segatella</taxon>
    </lineage>
</organism>
<reference evidence="2 3" key="1">
    <citation type="submission" date="2018-08" db="EMBL/GenBank/DDBJ databases">
        <title>A genome reference for cultivated species of the human gut microbiota.</title>
        <authorList>
            <person name="Zou Y."/>
            <person name="Xue W."/>
            <person name="Luo G."/>
        </authorList>
    </citation>
    <scope>NUCLEOTIDE SEQUENCE [LARGE SCALE GENOMIC DNA]</scope>
    <source>
        <strain evidence="2 3">AM22-1</strain>
    </source>
</reference>
<sequence>MKQNLILYTTTALLITLGGQSAVAQAQRQQLLKKKSFSPKMLVYENLKNDNVLRHFKQRFAQLDTLIKNPIWVKAPVIELGLNKQHHADINKTDSLFWSKTAHEHLALNRHNGLEVTGQVYARPDAYFDSDEDDAKEVSKYKMKVQAELGWNIINSKFYQGKEKRTKIALANELDRLQIKKRQTADIYEKAADELTEQYNFYIGTVIAHRLDNLDIMNEAYQYMLEKDRISNDKMLKVMNDKLEAEYDISVLCTDRDISNKPIYRIKPTKIVVDTTALWNHLNQESLDARIMMVKEQIADNDSKLTNYLSTTRLTPFARWSSYWQSNNKISNNADVGVRFTIPIWNETPRKRQALETQKEIIRSSRGTDVKEIKQSVGILLKKIDNLNKAISTEAFHIDQTGKYIEMRRFAYQNQKQGYNYLMRMDEYTGLLESMERMYKLMQNRALAIINIEKAVSIYNNNNIFKEIEL</sequence>
<protein>
    <recommendedName>
        <fullName evidence="4">TolC family protein</fullName>
    </recommendedName>
</protein>
<name>A0A3R6DVE4_9BACT</name>
<dbReference type="AlphaFoldDB" id="A0A3R6DVE4"/>
<comment type="caution">
    <text evidence="2">The sequence shown here is derived from an EMBL/GenBank/DDBJ whole genome shotgun (WGS) entry which is preliminary data.</text>
</comment>
<dbReference type="EMBL" id="QRIN01000001">
    <property type="protein sequence ID" value="RHG69736.1"/>
    <property type="molecule type" value="Genomic_DNA"/>
</dbReference>
<keyword evidence="1" id="KW-0732">Signal</keyword>
<accession>A0A3R6DVE4</accession>
<feature type="signal peptide" evidence="1">
    <location>
        <begin position="1"/>
        <end position="26"/>
    </location>
</feature>